<organism evidence="3 4">
    <name type="scientific">Tranquillimonas rosea</name>
    <dbReference type="NCBI Taxonomy" id="641238"/>
    <lineage>
        <taxon>Bacteria</taxon>
        <taxon>Pseudomonadati</taxon>
        <taxon>Pseudomonadota</taxon>
        <taxon>Alphaproteobacteria</taxon>
        <taxon>Rhodobacterales</taxon>
        <taxon>Roseobacteraceae</taxon>
        <taxon>Tranquillimonas</taxon>
    </lineage>
</organism>
<dbReference type="STRING" id="641238.SAMN04490244_10961"/>
<protein>
    <recommendedName>
        <fullName evidence="2">CAAX prenyl protease 2/Lysostaphin resistance protein A-like domain-containing protein</fullName>
    </recommendedName>
</protein>
<dbReference type="GO" id="GO:0004175">
    <property type="term" value="F:endopeptidase activity"/>
    <property type="evidence" value="ECO:0007669"/>
    <property type="project" value="UniProtKB-ARBA"/>
</dbReference>
<dbReference type="Pfam" id="PF02517">
    <property type="entry name" value="Rce1-like"/>
    <property type="match status" value="1"/>
</dbReference>
<feature type="transmembrane region" description="Helical" evidence="1">
    <location>
        <begin position="66"/>
        <end position="89"/>
    </location>
</feature>
<keyword evidence="1" id="KW-1133">Transmembrane helix</keyword>
<evidence type="ECO:0000313" key="3">
    <source>
        <dbReference type="EMBL" id="SES28445.1"/>
    </source>
</evidence>
<feature type="transmembrane region" description="Helical" evidence="1">
    <location>
        <begin position="236"/>
        <end position="257"/>
    </location>
</feature>
<keyword evidence="4" id="KW-1185">Reference proteome</keyword>
<proteinExistence type="predicted"/>
<feature type="transmembrane region" description="Helical" evidence="1">
    <location>
        <begin position="21"/>
        <end position="46"/>
    </location>
</feature>
<feature type="transmembrane region" description="Helical" evidence="1">
    <location>
        <begin position="109"/>
        <end position="129"/>
    </location>
</feature>
<feature type="transmembrane region" description="Helical" evidence="1">
    <location>
        <begin position="269"/>
        <end position="288"/>
    </location>
</feature>
<keyword evidence="1" id="KW-0472">Membrane</keyword>
<dbReference type="PANTHER" id="PTHR36435:SF1">
    <property type="entry name" value="CAAX AMINO TERMINAL PROTEASE FAMILY PROTEIN"/>
    <property type="match status" value="1"/>
</dbReference>
<dbReference type="InterPro" id="IPR003675">
    <property type="entry name" value="Rce1/LyrA-like_dom"/>
</dbReference>
<keyword evidence="1" id="KW-0812">Transmembrane</keyword>
<accession>A0A1H9W3H2</accession>
<name>A0A1H9W3H2_9RHOB</name>
<reference evidence="3 4" key="1">
    <citation type="submission" date="2016-10" db="EMBL/GenBank/DDBJ databases">
        <authorList>
            <person name="de Groot N.N."/>
        </authorList>
    </citation>
    <scope>NUCLEOTIDE SEQUENCE [LARGE SCALE GENOMIC DNA]</scope>
    <source>
        <strain evidence="3 4">DSM 23042</strain>
    </source>
</reference>
<feature type="domain" description="CAAX prenyl protease 2/Lysostaphin resistance protein A-like" evidence="2">
    <location>
        <begin position="145"/>
        <end position="240"/>
    </location>
</feature>
<feature type="transmembrane region" description="Helical" evidence="1">
    <location>
        <begin position="180"/>
        <end position="198"/>
    </location>
</feature>
<dbReference type="RefSeq" id="WP_092695015.1">
    <property type="nucleotide sequence ID" value="NZ_FOGU01000009.1"/>
</dbReference>
<dbReference type="OrthoDB" id="7171777at2"/>
<dbReference type="GO" id="GO:0080120">
    <property type="term" value="P:CAAX-box protein maturation"/>
    <property type="evidence" value="ECO:0007669"/>
    <property type="project" value="UniProtKB-ARBA"/>
</dbReference>
<evidence type="ECO:0000259" key="2">
    <source>
        <dbReference type="Pfam" id="PF02517"/>
    </source>
</evidence>
<dbReference type="PANTHER" id="PTHR36435">
    <property type="entry name" value="SLR1288 PROTEIN"/>
    <property type="match status" value="1"/>
</dbReference>
<dbReference type="InterPro" id="IPR052710">
    <property type="entry name" value="CAAX_protease"/>
</dbReference>
<evidence type="ECO:0000313" key="4">
    <source>
        <dbReference type="Proteomes" id="UP000198885"/>
    </source>
</evidence>
<sequence>MPRPAFRAFIGPATARPQLWRLLLGLIVAALIYAAVCVAVLAPAVLRQPATDAGDTLASLVEARTPGATLLLLATFAGMALGVMVAARFLHGRRPGTLIGPASRALRDFVTAVTVVGAVYAVAVLVWAWRYDSLPGLDLGTWLPLLPLAVAGLLIQSGAEEMLFRGYLVQQLAARFRSPLIWALLPGVVFGLLHFDPVTAGGNAWLAVGAATAFGLVATDLTVVTGSLGAAWGFHFAKNALAVLLLATKGTITGLALRRTPYGVDAEDGSRWLILGDIGLLVVAWLILRRILTTR</sequence>
<gene>
    <name evidence="3" type="ORF">SAMN04490244_10961</name>
</gene>
<evidence type="ECO:0000256" key="1">
    <source>
        <dbReference type="SAM" id="Phobius"/>
    </source>
</evidence>
<dbReference type="EMBL" id="FOGU01000009">
    <property type="protein sequence ID" value="SES28445.1"/>
    <property type="molecule type" value="Genomic_DNA"/>
</dbReference>
<feature type="transmembrane region" description="Helical" evidence="1">
    <location>
        <begin position="141"/>
        <end position="159"/>
    </location>
</feature>
<dbReference type="AlphaFoldDB" id="A0A1H9W3H2"/>
<feature type="transmembrane region" description="Helical" evidence="1">
    <location>
        <begin position="204"/>
        <end position="224"/>
    </location>
</feature>
<dbReference type="Proteomes" id="UP000198885">
    <property type="component" value="Unassembled WGS sequence"/>
</dbReference>